<protein>
    <submittedName>
        <fullName evidence="2">Uncharacterized protein</fullName>
    </submittedName>
</protein>
<keyword evidence="1" id="KW-0812">Transmembrane</keyword>
<comment type="caution">
    <text evidence="2">The sequence shown here is derived from an EMBL/GenBank/DDBJ whole genome shotgun (WGS) entry which is preliminary data.</text>
</comment>
<sequence length="91" mass="10438">MIKRTLSREEIHVLAPPQSINIRLSLRGKDYVNIPIFHDGTSVLFFTLCGAPVRQLLKHEEQPDSGAYWLHIDHAAFILLAFFILLLGEVW</sequence>
<evidence type="ECO:0000313" key="3">
    <source>
        <dbReference type="Proteomes" id="UP000827092"/>
    </source>
</evidence>
<accession>A0AAV6VTI8</accession>
<dbReference type="EMBL" id="JAFNEN010000032">
    <property type="protein sequence ID" value="KAG8199066.1"/>
    <property type="molecule type" value="Genomic_DNA"/>
</dbReference>
<proteinExistence type="predicted"/>
<feature type="transmembrane region" description="Helical" evidence="1">
    <location>
        <begin position="68"/>
        <end position="88"/>
    </location>
</feature>
<gene>
    <name evidence="2" type="ORF">JTE90_021077</name>
</gene>
<evidence type="ECO:0000313" key="2">
    <source>
        <dbReference type="EMBL" id="KAG8199066.1"/>
    </source>
</evidence>
<keyword evidence="1" id="KW-0472">Membrane</keyword>
<evidence type="ECO:0000256" key="1">
    <source>
        <dbReference type="SAM" id="Phobius"/>
    </source>
</evidence>
<reference evidence="2 3" key="1">
    <citation type="journal article" date="2022" name="Nat. Ecol. Evol.">
        <title>A masculinizing supergene underlies an exaggerated male reproductive morph in a spider.</title>
        <authorList>
            <person name="Hendrickx F."/>
            <person name="De Corte Z."/>
            <person name="Sonet G."/>
            <person name="Van Belleghem S.M."/>
            <person name="Kostlbacher S."/>
            <person name="Vangestel C."/>
        </authorList>
    </citation>
    <scope>NUCLEOTIDE SEQUENCE [LARGE SCALE GENOMIC DNA]</scope>
    <source>
        <strain evidence="2">W744_W776</strain>
    </source>
</reference>
<name>A0AAV6VTI8_9ARAC</name>
<dbReference type="AlphaFoldDB" id="A0AAV6VTI8"/>
<keyword evidence="1" id="KW-1133">Transmembrane helix</keyword>
<keyword evidence="3" id="KW-1185">Reference proteome</keyword>
<organism evidence="2 3">
    <name type="scientific">Oedothorax gibbosus</name>
    <dbReference type="NCBI Taxonomy" id="931172"/>
    <lineage>
        <taxon>Eukaryota</taxon>
        <taxon>Metazoa</taxon>
        <taxon>Ecdysozoa</taxon>
        <taxon>Arthropoda</taxon>
        <taxon>Chelicerata</taxon>
        <taxon>Arachnida</taxon>
        <taxon>Araneae</taxon>
        <taxon>Araneomorphae</taxon>
        <taxon>Entelegynae</taxon>
        <taxon>Araneoidea</taxon>
        <taxon>Linyphiidae</taxon>
        <taxon>Erigoninae</taxon>
        <taxon>Oedothorax</taxon>
    </lineage>
</organism>
<dbReference type="Proteomes" id="UP000827092">
    <property type="component" value="Unassembled WGS sequence"/>
</dbReference>